<dbReference type="AlphaFoldDB" id="K1U482"/>
<dbReference type="Gene3D" id="3.80.10.10">
    <property type="entry name" value="Ribonuclease Inhibitor"/>
    <property type="match status" value="1"/>
</dbReference>
<organism evidence="1">
    <name type="scientific">human gut metagenome</name>
    <dbReference type="NCBI Taxonomy" id="408170"/>
    <lineage>
        <taxon>unclassified sequences</taxon>
        <taxon>metagenomes</taxon>
        <taxon>organismal metagenomes</taxon>
    </lineage>
</organism>
<feature type="non-terminal residue" evidence="1">
    <location>
        <position position="1"/>
    </location>
</feature>
<dbReference type="InterPro" id="IPR032675">
    <property type="entry name" value="LRR_dom_sf"/>
</dbReference>
<name>K1U482_9ZZZZ</name>
<sequence length="115" mass="13127">PDTEYYSDEIDITPRIHYIDDESRFEINQDGVITKYKGTIQCLYVPETINGIPVTGFESGAFNNNRIIELTLPKTIKEIPENAFSKNTALVVQKPSVQTGGFFIYTRHQQQNGHF</sequence>
<proteinExistence type="predicted"/>
<gene>
    <name evidence="1" type="ORF">OBE_01691</name>
</gene>
<reference evidence="1" key="1">
    <citation type="journal article" date="2013" name="Environ. Microbiol.">
        <title>Microbiota from the distal guts of lean and obese adolescents exhibit partial functional redundancy besides clear differences in community structure.</title>
        <authorList>
            <person name="Ferrer M."/>
            <person name="Ruiz A."/>
            <person name="Lanza F."/>
            <person name="Haange S.B."/>
            <person name="Oberbach A."/>
            <person name="Till H."/>
            <person name="Bargiela R."/>
            <person name="Campoy C."/>
            <person name="Segura M.T."/>
            <person name="Richter M."/>
            <person name="von Bergen M."/>
            <person name="Seifert J."/>
            <person name="Suarez A."/>
        </authorList>
    </citation>
    <scope>NUCLEOTIDE SEQUENCE</scope>
</reference>
<evidence type="ECO:0000313" key="1">
    <source>
        <dbReference type="EMBL" id="EKC74754.1"/>
    </source>
</evidence>
<protein>
    <recommendedName>
        <fullName evidence="2">Leucine-rich repeat domain-containing protein</fullName>
    </recommendedName>
</protein>
<comment type="caution">
    <text evidence="1">The sequence shown here is derived from an EMBL/GenBank/DDBJ whole genome shotgun (WGS) entry which is preliminary data.</text>
</comment>
<dbReference type="EMBL" id="AJWZ01001131">
    <property type="protein sequence ID" value="EKC74754.1"/>
    <property type="molecule type" value="Genomic_DNA"/>
</dbReference>
<evidence type="ECO:0008006" key="2">
    <source>
        <dbReference type="Google" id="ProtNLM"/>
    </source>
</evidence>
<accession>K1U482</accession>